<reference evidence="2 3" key="1">
    <citation type="submission" date="2023-11" db="EMBL/GenBank/DDBJ databases">
        <title>Arctic aerobic anoxygenic photoheterotroph Sediminicoccus rosea KRV36 adapts its photosynthesis to long days of polar summer.</title>
        <authorList>
            <person name="Tomasch J."/>
            <person name="Kopejtka K."/>
            <person name="Bily T."/>
            <person name="Gardiner A.T."/>
            <person name="Gardian Z."/>
            <person name="Shivaramu S."/>
            <person name="Koblizek M."/>
            <person name="Engelhardt F."/>
            <person name="Kaftan D."/>
        </authorList>
    </citation>
    <scope>NUCLEOTIDE SEQUENCE [LARGE SCALE GENOMIC DNA]</scope>
    <source>
        <strain evidence="2 3">R-30</strain>
    </source>
</reference>
<accession>A0ABZ0PNR2</accession>
<name>A0ABZ0PNR2_9PROT</name>
<protein>
    <recommendedName>
        <fullName evidence="4">Aerotolerance regulator N-terminal domain-containing protein</fullName>
    </recommendedName>
</protein>
<gene>
    <name evidence="2" type="ORF">R9Z33_08820</name>
</gene>
<keyword evidence="1" id="KW-1133">Transmembrane helix</keyword>
<sequence length="60" mass="6490">MHLLLDPTGARLVLFLLALAVAPLVLMMLDRRRREGGNAARRGQAKRAWAPLAWAAAQGG</sequence>
<dbReference type="RefSeq" id="WP_318650920.1">
    <property type="nucleotide sequence ID" value="NZ_CP137852.1"/>
</dbReference>
<dbReference type="EMBL" id="CP137852">
    <property type="protein sequence ID" value="WPB86963.1"/>
    <property type="molecule type" value="Genomic_DNA"/>
</dbReference>
<organism evidence="2 3">
    <name type="scientific">Sediminicoccus rosea</name>
    <dbReference type="NCBI Taxonomy" id="1225128"/>
    <lineage>
        <taxon>Bacteria</taxon>
        <taxon>Pseudomonadati</taxon>
        <taxon>Pseudomonadota</taxon>
        <taxon>Alphaproteobacteria</taxon>
        <taxon>Acetobacterales</taxon>
        <taxon>Roseomonadaceae</taxon>
        <taxon>Sediminicoccus</taxon>
    </lineage>
</organism>
<dbReference type="Proteomes" id="UP001305521">
    <property type="component" value="Chromosome"/>
</dbReference>
<evidence type="ECO:0000313" key="3">
    <source>
        <dbReference type="Proteomes" id="UP001305521"/>
    </source>
</evidence>
<evidence type="ECO:0000313" key="2">
    <source>
        <dbReference type="EMBL" id="WPB86963.1"/>
    </source>
</evidence>
<keyword evidence="1" id="KW-0812">Transmembrane</keyword>
<evidence type="ECO:0008006" key="4">
    <source>
        <dbReference type="Google" id="ProtNLM"/>
    </source>
</evidence>
<proteinExistence type="predicted"/>
<feature type="transmembrane region" description="Helical" evidence="1">
    <location>
        <begin position="12"/>
        <end position="29"/>
    </location>
</feature>
<keyword evidence="1" id="KW-0472">Membrane</keyword>
<evidence type="ECO:0000256" key="1">
    <source>
        <dbReference type="SAM" id="Phobius"/>
    </source>
</evidence>
<keyword evidence="3" id="KW-1185">Reference proteome</keyword>